<dbReference type="EMBL" id="JAWMWG010000002">
    <property type="protein sequence ID" value="MEJ6348766.1"/>
    <property type="molecule type" value="Genomic_DNA"/>
</dbReference>
<protein>
    <submittedName>
        <fullName evidence="2">Uncharacterized protein</fullName>
    </submittedName>
</protein>
<keyword evidence="1" id="KW-0812">Transmembrane</keyword>
<evidence type="ECO:0000313" key="2">
    <source>
        <dbReference type="EMBL" id="MEJ6348766.1"/>
    </source>
</evidence>
<organism evidence="2 3">
    <name type="scientific">Holzapfeliella saturejae</name>
    <dbReference type="NCBI Taxonomy" id="3082953"/>
    <lineage>
        <taxon>Bacteria</taxon>
        <taxon>Bacillati</taxon>
        <taxon>Bacillota</taxon>
        <taxon>Bacilli</taxon>
        <taxon>Lactobacillales</taxon>
        <taxon>Lactobacillaceae</taxon>
        <taxon>Holzapfeliella</taxon>
    </lineage>
</organism>
<comment type="caution">
    <text evidence="2">The sequence shown here is derived from an EMBL/GenBank/DDBJ whole genome shotgun (WGS) entry which is preliminary data.</text>
</comment>
<feature type="transmembrane region" description="Helical" evidence="1">
    <location>
        <begin position="6"/>
        <end position="21"/>
    </location>
</feature>
<evidence type="ECO:0000256" key="1">
    <source>
        <dbReference type="SAM" id="Phobius"/>
    </source>
</evidence>
<keyword evidence="1" id="KW-0472">Membrane</keyword>
<gene>
    <name evidence="2" type="ORF">R4Y45_05990</name>
</gene>
<proteinExistence type="predicted"/>
<accession>A0ABU8SHE6</accession>
<keyword evidence="3" id="KW-1185">Reference proteome</keyword>
<reference evidence="2 3" key="1">
    <citation type="submission" date="2023-10" db="EMBL/GenBank/DDBJ databases">
        <title>Holzapfeliella saturejae sp. nov. isolated from Satureja montana flowers.</title>
        <authorList>
            <person name="Alcantara C."/>
            <person name="Zuniga M."/>
            <person name="Landete J.M."/>
            <person name="Monedero V."/>
        </authorList>
    </citation>
    <scope>NUCLEOTIDE SEQUENCE [LARGE SCALE GENOMIC DNA]</scope>
    <source>
        <strain evidence="2 3">He02</strain>
    </source>
</reference>
<evidence type="ECO:0000313" key="3">
    <source>
        <dbReference type="Proteomes" id="UP001377804"/>
    </source>
</evidence>
<dbReference type="Proteomes" id="UP001377804">
    <property type="component" value="Unassembled WGS sequence"/>
</dbReference>
<sequence>MDLSLIILVLMLGVIIYLYTSKQRNIRDYQKYYKNTFLKQEKSRGNYETDVQLMMDSENLNKAGYPQDAKGYSILVKEKEGLLHFNYANSPQIELINIDYKPKYQSVNSGSITKLGNNYVNNGTSRKQGVASYGLLTFRNIETDQKFILKCLLNEDIHMKLKSDFIKID</sequence>
<keyword evidence="1" id="KW-1133">Transmembrane helix</keyword>
<name>A0ABU8SHE6_9LACO</name>
<dbReference type="RefSeq" id="WP_339970270.1">
    <property type="nucleotide sequence ID" value="NZ_JAWMWG010000002.1"/>
</dbReference>